<dbReference type="RefSeq" id="WP_367166877.1">
    <property type="nucleotide sequence ID" value="NZ_JBFKZN010000002.1"/>
</dbReference>
<dbReference type="EC" id="3.4.23.-" evidence="4"/>
<feature type="domain" description="Prepilin type IV endopeptidase peptidase" evidence="3">
    <location>
        <begin position="79"/>
        <end position="184"/>
    </location>
</feature>
<dbReference type="PANTHER" id="PTHR30487">
    <property type="entry name" value="TYPE 4 PREPILIN-LIKE PROTEINS LEADER PEPTIDE-PROCESSING ENZYME"/>
    <property type="match status" value="1"/>
</dbReference>
<keyword evidence="4" id="KW-0378">Hydrolase</keyword>
<evidence type="ECO:0000256" key="1">
    <source>
        <dbReference type="ARBA" id="ARBA00005801"/>
    </source>
</evidence>
<feature type="transmembrane region" description="Helical" evidence="2">
    <location>
        <begin position="196"/>
        <end position="215"/>
    </location>
</feature>
<organism evidence="4 5">
    <name type="scientific">Erwinia papayae</name>
    <dbReference type="NCBI Taxonomy" id="206499"/>
    <lineage>
        <taxon>Bacteria</taxon>
        <taxon>Pseudomonadati</taxon>
        <taxon>Pseudomonadota</taxon>
        <taxon>Gammaproteobacteria</taxon>
        <taxon>Enterobacterales</taxon>
        <taxon>Erwiniaceae</taxon>
        <taxon>Erwinia</taxon>
    </lineage>
</organism>
<dbReference type="Proteomes" id="UP001554567">
    <property type="component" value="Unassembled WGS sequence"/>
</dbReference>
<keyword evidence="2" id="KW-0812">Transmembrane</keyword>
<evidence type="ECO:0000313" key="5">
    <source>
        <dbReference type="Proteomes" id="UP001554567"/>
    </source>
</evidence>
<dbReference type="InterPro" id="IPR050882">
    <property type="entry name" value="Prepilin_peptidase/N-MTase"/>
</dbReference>
<reference evidence="4 5" key="1">
    <citation type="submission" date="2024-07" db="EMBL/GenBank/DDBJ databases">
        <authorList>
            <person name="Dulla G.F.J."/>
            <person name="Delorm J.G."/>
        </authorList>
    </citation>
    <scope>NUCLEOTIDE SEQUENCE [LARGE SCALE GENOMIC DNA]</scope>
    <source>
        <strain evidence="4 5">JGD 233</strain>
    </source>
</reference>
<keyword evidence="2" id="KW-0472">Membrane</keyword>
<dbReference type="PANTHER" id="PTHR30487:SF0">
    <property type="entry name" value="PREPILIN LEADER PEPTIDASE_N-METHYLTRANSFERASE-RELATED"/>
    <property type="match status" value="1"/>
</dbReference>
<keyword evidence="5" id="KW-1185">Reference proteome</keyword>
<evidence type="ECO:0000313" key="4">
    <source>
        <dbReference type="EMBL" id="MEW5288600.1"/>
    </source>
</evidence>
<dbReference type="GO" id="GO:0016787">
    <property type="term" value="F:hydrolase activity"/>
    <property type="evidence" value="ECO:0007669"/>
    <property type="project" value="UniProtKB-KW"/>
</dbReference>
<dbReference type="EMBL" id="JBFKZN010000002">
    <property type="protein sequence ID" value="MEW5288600.1"/>
    <property type="molecule type" value="Genomic_DNA"/>
</dbReference>
<dbReference type="InterPro" id="IPR000045">
    <property type="entry name" value="Prepilin_IV_endopep_pep"/>
</dbReference>
<evidence type="ECO:0000259" key="3">
    <source>
        <dbReference type="Pfam" id="PF01478"/>
    </source>
</evidence>
<accession>A0ABV3MYG3</accession>
<dbReference type="Gene3D" id="1.20.120.1220">
    <property type="match status" value="1"/>
</dbReference>
<name>A0ABV3MYG3_9GAMM</name>
<dbReference type="Pfam" id="PF01478">
    <property type="entry name" value="Peptidase_A24"/>
    <property type="match status" value="1"/>
</dbReference>
<proteinExistence type="inferred from homology"/>
<feature type="transmembrane region" description="Helical" evidence="2">
    <location>
        <begin position="57"/>
        <end position="86"/>
    </location>
</feature>
<comment type="caution">
    <text evidence="4">The sequence shown here is derived from an EMBL/GenBank/DDBJ whole genome shotgun (WGS) entry which is preliminary data.</text>
</comment>
<evidence type="ECO:0000256" key="2">
    <source>
        <dbReference type="SAM" id="Phobius"/>
    </source>
</evidence>
<feature type="transmembrane region" description="Helical" evidence="2">
    <location>
        <begin position="107"/>
        <end position="135"/>
    </location>
</feature>
<comment type="similarity">
    <text evidence="1">Belongs to the peptidase A24 family.</text>
</comment>
<gene>
    <name evidence="4" type="ORF">ABW286_05310</name>
</gene>
<sequence length="220" mass="24277">MTLMTLSMPWPCAVFIFPLCLCLFRYMARTVRLSMMTTEHRIRFFCSPSGHAEIRWIYAGVVTAILLAPVPVTDRVLACVFCLFLFRLSLTDMVTGLLPREQTVRCLIAGLITALFSNDFTSHLLSSGAALLIFSGWRYLSGKLSGRECLGLGDVWLAGGIGAWLGGTAGLYALLTGVVLFVLWQISVNRLREGGPMGPWLSAGAIVMTLIRLYHPLITW</sequence>
<feature type="transmembrane region" description="Helical" evidence="2">
    <location>
        <begin position="155"/>
        <end position="184"/>
    </location>
</feature>
<keyword evidence="2" id="KW-1133">Transmembrane helix</keyword>
<protein>
    <submittedName>
        <fullName evidence="4">A24 family peptidase</fullName>
        <ecNumber evidence="4">3.4.23.-</ecNumber>
    </submittedName>
</protein>